<dbReference type="InterPro" id="IPR005064">
    <property type="entry name" value="BUG"/>
</dbReference>
<organism evidence="3 4">
    <name type="scientific">Caenimonas aquaedulcis</name>
    <dbReference type="NCBI Taxonomy" id="2793270"/>
    <lineage>
        <taxon>Bacteria</taxon>
        <taxon>Pseudomonadati</taxon>
        <taxon>Pseudomonadota</taxon>
        <taxon>Betaproteobacteria</taxon>
        <taxon>Burkholderiales</taxon>
        <taxon>Comamonadaceae</taxon>
        <taxon>Caenimonas</taxon>
    </lineage>
</organism>
<dbReference type="Gene3D" id="3.40.190.150">
    <property type="entry name" value="Bordetella uptake gene, domain 1"/>
    <property type="match status" value="1"/>
</dbReference>
<evidence type="ECO:0000313" key="4">
    <source>
        <dbReference type="Proteomes" id="UP000651050"/>
    </source>
</evidence>
<keyword evidence="4" id="KW-1185">Reference proteome</keyword>
<dbReference type="AlphaFoldDB" id="A0A931MJN5"/>
<comment type="similarity">
    <text evidence="1">Belongs to the UPF0065 (bug) family.</text>
</comment>
<reference evidence="3" key="1">
    <citation type="submission" date="2020-11" db="EMBL/GenBank/DDBJ databases">
        <title>Bacterial whole genome sequence for Caenimonas sp. DR4.4.</title>
        <authorList>
            <person name="Le V."/>
            <person name="Ko S.-R."/>
            <person name="Ahn C.-Y."/>
            <person name="Oh H.-M."/>
        </authorList>
    </citation>
    <scope>NUCLEOTIDE SEQUENCE</scope>
    <source>
        <strain evidence="3">DR4.4</strain>
    </source>
</reference>
<dbReference type="Proteomes" id="UP000651050">
    <property type="component" value="Unassembled WGS sequence"/>
</dbReference>
<gene>
    <name evidence="3" type="ORF">I5803_20815</name>
</gene>
<dbReference type="SUPFAM" id="SSF53850">
    <property type="entry name" value="Periplasmic binding protein-like II"/>
    <property type="match status" value="1"/>
</dbReference>
<dbReference type="PANTHER" id="PTHR42928:SF5">
    <property type="entry name" value="BLR1237 PROTEIN"/>
    <property type="match status" value="1"/>
</dbReference>
<comment type="caution">
    <text evidence="3">The sequence shown here is derived from an EMBL/GenBank/DDBJ whole genome shotgun (WGS) entry which is preliminary data.</text>
</comment>
<name>A0A931MJN5_9BURK</name>
<accession>A0A931MJN5</accession>
<feature type="signal peptide" evidence="2">
    <location>
        <begin position="1"/>
        <end position="28"/>
    </location>
</feature>
<dbReference type="PIRSF" id="PIRSF017082">
    <property type="entry name" value="YflP"/>
    <property type="match status" value="1"/>
</dbReference>
<evidence type="ECO:0000256" key="1">
    <source>
        <dbReference type="ARBA" id="ARBA00006987"/>
    </source>
</evidence>
<feature type="chain" id="PRO_5037265390" evidence="2">
    <location>
        <begin position="29"/>
        <end position="322"/>
    </location>
</feature>
<protein>
    <submittedName>
        <fullName evidence="3">Tripartite tricarboxylate transporter substrate binding protein</fullName>
    </submittedName>
</protein>
<dbReference type="InterPro" id="IPR042100">
    <property type="entry name" value="Bug_dom1"/>
</dbReference>
<sequence>MIVLSMSLRVLITFLLAAAATWVAPVHAETFPGKAVRIIVPFPPGGTQDLLARTLAEGLGQRLKQPVIVENRAGAAGNVGAEALARATPDGYTLGILSGVQSANAAFYRKLNYNLERDFVPVRAIGESGVLLVAAPHAPFRNVEELLAYAKANPGRANFGSTTSLTIDLLRSMTGADITMVTYKGIGEALQDAIGGRIEMVAGPAPQLIPLIRDGKVRALGIASTSRLKDLPGVKTVAESVPGYDAGMWYGVFAPAATPREVVQKLQGELGMVVKQADVVRRFNDIGVQASGPGATADLPTRMQVESARWRAVAARTGNYAN</sequence>
<dbReference type="Pfam" id="PF03401">
    <property type="entry name" value="TctC"/>
    <property type="match status" value="1"/>
</dbReference>
<dbReference type="Gene3D" id="3.40.190.10">
    <property type="entry name" value="Periplasmic binding protein-like II"/>
    <property type="match status" value="1"/>
</dbReference>
<dbReference type="EMBL" id="JADWYS010000001">
    <property type="protein sequence ID" value="MBG9390485.1"/>
    <property type="molecule type" value="Genomic_DNA"/>
</dbReference>
<evidence type="ECO:0000256" key="2">
    <source>
        <dbReference type="SAM" id="SignalP"/>
    </source>
</evidence>
<proteinExistence type="inferred from homology"/>
<evidence type="ECO:0000313" key="3">
    <source>
        <dbReference type="EMBL" id="MBG9390485.1"/>
    </source>
</evidence>
<dbReference type="PANTHER" id="PTHR42928">
    <property type="entry name" value="TRICARBOXYLATE-BINDING PROTEIN"/>
    <property type="match status" value="1"/>
</dbReference>
<keyword evidence="2" id="KW-0732">Signal</keyword>